<reference evidence="1 2" key="1">
    <citation type="journal article" date="2013" name="Genome Biol. Evol.">
        <title>Genomes of Stigonematalean cyanobacteria (subsection V) and the evolution of oxygenic photosynthesis from prokaryotes to plastids.</title>
        <authorList>
            <person name="Dagan T."/>
            <person name="Roettger M."/>
            <person name="Stucken K."/>
            <person name="Landan G."/>
            <person name="Koch R."/>
            <person name="Major P."/>
            <person name="Gould S.B."/>
            <person name="Goremykin V.V."/>
            <person name="Rippka R."/>
            <person name="Tandeau de Marsac N."/>
            <person name="Gugger M."/>
            <person name="Lockhart P.J."/>
            <person name="Allen J.F."/>
            <person name="Brune I."/>
            <person name="Maus I."/>
            <person name="Puhler A."/>
            <person name="Martin W.F."/>
        </authorList>
    </citation>
    <scope>NUCLEOTIDE SEQUENCE [LARGE SCALE GENOMIC DNA]</scope>
    <source>
        <strain evidence="1 2">PCC 7110</strain>
    </source>
</reference>
<proteinExistence type="predicted"/>
<dbReference type="Proteomes" id="UP000076925">
    <property type="component" value="Unassembled WGS sequence"/>
</dbReference>
<accession>A0A139WY66</accession>
<dbReference type="STRING" id="128403.WA1_48145"/>
<keyword evidence="2" id="KW-1185">Reference proteome</keyword>
<dbReference type="RefSeq" id="WP_026135110.1">
    <property type="nucleotide sequence ID" value="NZ_KQ976354.1"/>
</dbReference>
<protein>
    <submittedName>
        <fullName evidence="1">Uncharacterized protein</fullName>
    </submittedName>
</protein>
<organism evidence="1 2">
    <name type="scientific">Scytonema hofmannii PCC 7110</name>
    <dbReference type="NCBI Taxonomy" id="128403"/>
    <lineage>
        <taxon>Bacteria</taxon>
        <taxon>Bacillati</taxon>
        <taxon>Cyanobacteriota</taxon>
        <taxon>Cyanophyceae</taxon>
        <taxon>Nostocales</taxon>
        <taxon>Scytonemataceae</taxon>
        <taxon>Scytonema</taxon>
    </lineage>
</organism>
<evidence type="ECO:0000313" key="2">
    <source>
        <dbReference type="Proteomes" id="UP000076925"/>
    </source>
</evidence>
<comment type="caution">
    <text evidence="1">The sequence shown here is derived from an EMBL/GenBank/DDBJ whole genome shotgun (WGS) entry which is preliminary data.</text>
</comment>
<evidence type="ECO:0000313" key="1">
    <source>
        <dbReference type="EMBL" id="KYC37384.1"/>
    </source>
</evidence>
<dbReference type="AlphaFoldDB" id="A0A139WY66"/>
<sequence length="182" mass="20849">MSKNVFKDSQPQKTVKLVQEPRSAEELCEQLNALIQQPEWKIETAYRFINLLINSDKQFQLNVQQQDKVVQAIINCPIKYRALNVLFMATSPQGIEPVLDFEAEEGRILEATKRIPLSLTVEESGCLSELGYSIQEYEQGYFDIFHLTGYATFKDEKPCFITETELGEPEYSSAEDIAEQLN</sequence>
<name>A0A139WY66_9CYAN</name>
<dbReference type="EMBL" id="ANNX02000047">
    <property type="protein sequence ID" value="KYC37384.1"/>
    <property type="molecule type" value="Genomic_DNA"/>
</dbReference>
<gene>
    <name evidence="1" type="ORF">WA1_48145</name>
</gene>